<dbReference type="GO" id="GO:0022857">
    <property type="term" value="F:transmembrane transporter activity"/>
    <property type="evidence" value="ECO:0007669"/>
    <property type="project" value="InterPro"/>
</dbReference>
<feature type="transmembrane region" description="Helical" evidence="7">
    <location>
        <begin position="227"/>
        <end position="244"/>
    </location>
</feature>
<evidence type="ECO:0000256" key="5">
    <source>
        <dbReference type="ARBA" id="ARBA00022989"/>
    </source>
</evidence>
<reference evidence="9 10" key="1">
    <citation type="submission" date="2019-07" db="EMBL/GenBank/DDBJ databases">
        <title>Genomic Encyclopedia of Archaeal and Bacterial Type Strains, Phase II (KMG-II): from individual species to whole genera.</title>
        <authorList>
            <person name="Goeker M."/>
        </authorList>
    </citation>
    <scope>NUCLEOTIDE SEQUENCE [LARGE SCALE GENOMIC DNA]</scope>
    <source>
        <strain evidence="9 10">ATCC BAA-1854</strain>
    </source>
</reference>
<dbReference type="Pfam" id="PF05977">
    <property type="entry name" value="MFS_3"/>
    <property type="match status" value="1"/>
</dbReference>
<protein>
    <submittedName>
        <fullName evidence="9">Putative MFS family arabinose efflux permease</fullName>
    </submittedName>
</protein>
<name>A0A562TYI9_9SPHI</name>
<dbReference type="SUPFAM" id="SSF103473">
    <property type="entry name" value="MFS general substrate transporter"/>
    <property type="match status" value="1"/>
</dbReference>
<feature type="domain" description="Major facilitator superfamily (MFS) profile" evidence="8">
    <location>
        <begin position="12"/>
        <end position="406"/>
    </location>
</feature>
<dbReference type="Proteomes" id="UP000317010">
    <property type="component" value="Unassembled WGS sequence"/>
</dbReference>
<dbReference type="InterPro" id="IPR020846">
    <property type="entry name" value="MFS_dom"/>
</dbReference>
<dbReference type="InterPro" id="IPR036259">
    <property type="entry name" value="MFS_trans_sf"/>
</dbReference>
<evidence type="ECO:0000256" key="6">
    <source>
        <dbReference type="ARBA" id="ARBA00023136"/>
    </source>
</evidence>
<evidence type="ECO:0000256" key="4">
    <source>
        <dbReference type="ARBA" id="ARBA00022692"/>
    </source>
</evidence>
<feature type="transmembrane region" description="Helical" evidence="7">
    <location>
        <begin position="95"/>
        <end position="122"/>
    </location>
</feature>
<keyword evidence="3" id="KW-1003">Cell membrane</keyword>
<dbReference type="AlphaFoldDB" id="A0A562TYI9"/>
<evidence type="ECO:0000313" key="10">
    <source>
        <dbReference type="Proteomes" id="UP000317010"/>
    </source>
</evidence>
<keyword evidence="4 7" id="KW-0812">Transmembrane</keyword>
<feature type="transmembrane region" description="Helical" evidence="7">
    <location>
        <begin position="379"/>
        <end position="402"/>
    </location>
</feature>
<dbReference type="PROSITE" id="PS50850">
    <property type="entry name" value="MFS"/>
    <property type="match status" value="1"/>
</dbReference>
<evidence type="ECO:0000256" key="3">
    <source>
        <dbReference type="ARBA" id="ARBA00022475"/>
    </source>
</evidence>
<feature type="transmembrane region" description="Helical" evidence="7">
    <location>
        <begin position="319"/>
        <end position="339"/>
    </location>
</feature>
<evidence type="ECO:0000256" key="2">
    <source>
        <dbReference type="ARBA" id="ARBA00022448"/>
    </source>
</evidence>
<dbReference type="InterPro" id="IPR010290">
    <property type="entry name" value="TM_effector"/>
</dbReference>
<feature type="transmembrane region" description="Helical" evidence="7">
    <location>
        <begin position="264"/>
        <end position="282"/>
    </location>
</feature>
<dbReference type="CDD" id="cd06173">
    <property type="entry name" value="MFS_MefA_like"/>
    <property type="match status" value="1"/>
</dbReference>
<keyword evidence="5 7" id="KW-1133">Transmembrane helix</keyword>
<keyword evidence="2" id="KW-0813">Transport</keyword>
<evidence type="ECO:0000256" key="1">
    <source>
        <dbReference type="ARBA" id="ARBA00004651"/>
    </source>
</evidence>
<dbReference type="PANTHER" id="PTHR23513:SF11">
    <property type="entry name" value="STAPHYLOFERRIN A TRANSPORTER"/>
    <property type="match status" value="1"/>
</dbReference>
<dbReference type="Gene3D" id="1.20.1250.20">
    <property type="entry name" value="MFS general substrate transporter like domains"/>
    <property type="match status" value="1"/>
</dbReference>
<feature type="transmembrane region" description="Helical" evidence="7">
    <location>
        <begin position="294"/>
        <end position="313"/>
    </location>
</feature>
<feature type="transmembrane region" description="Helical" evidence="7">
    <location>
        <begin position="351"/>
        <end position="373"/>
    </location>
</feature>
<comment type="caution">
    <text evidence="9">The sequence shown here is derived from an EMBL/GenBank/DDBJ whole genome shotgun (WGS) entry which is preliminary data.</text>
</comment>
<sequence length="422" mass="46442">MAVTSKPSTFRAFRNRNYTLYFTGQGVSLIGTWMQRTGVSWVVYTLTHSPLMLGVTVFASQFPSFLFSLLGGIVSDRYNRYKVLLVTQAASMVQAILLAVLTLTHHFVVWEILTLSVILGIINAFDVPARQPLVHELVNDPVDLPNALAFNSSMNNIARLVGPALSGIVLVKFGAGICFLFNAFSFLAVLISLLLMKLKPYVPSPIKKKIQSDLKEGFTYLKNTREIAMVLLMLSFLSLLVLPYNTLLPVFAKVIFKGNAATYGYINSFIGLGAVVGAIFLASIKPEKSLKRVLLINTIIFGFCLMLFARIGYFPVAMLFATLGGFAMMTQTTICITLIQVNSDKNMRGRVMSFMAMAYFGMLPLGSLLIGAVSQKIGAPATMFCQGMVSLCIAAIFFNFLIKKKPPIKVPETLLEEELLNN</sequence>
<evidence type="ECO:0000313" key="9">
    <source>
        <dbReference type="EMBL" id="TWI98184.1"/>
    </source>
</evidence>
<organism evidence="9 10">
    <name type="scientific">Mucilaginibacter frigoritolerans</name>
    <dbReference type="NCBI Taxonomy" id="652788"/>
    <lineage>
        <taxon>Bacteria</taxon>
        <taxon>Pseudomonadati</taxon>
        <taxon>Bacteroidota</taxon>
        <taxon>Sphingobacteriia</taxon>
        <taxon>Sphingobacteriales</taxon>
        <taxon>Sphingobacteriaceae</taxon>
        <taxon>Mucilaginibacter</taxon>
    </lineage>
</organism>
<gene>
    <name evidence="9" type="ORF">JN11_03263</name>
</gene>
<keyword evidence="6 7" id="KW-0472">Membrane</keyword>
<accession>A0A562TYI9</accession>
<evidence type="ECO:0000259" key="8">
    <source>
        <dbReference type="PROSITE" id="PS50850"/>
    </source>
</evidence>
<dbReference type="PANTHER" id="PTHR23513">
    <property type="entry name" value="INTEGRAL MEMBRANE EFFLUX PROTEIN-RELATED"/>
    <property type="match status" value="1"/>
</dbReference>
<dbReference type="RefSeq" id="WP_144914174.1">
    <property type="nucleotide sequence ID" value="NZ_VLLI01000009.1"/>
</dbReference>
<feature type="transmembrane region" description="Helical" evidence="7">
    <location>
        <begin position="51"/>
        <end position="74"/>
    </location>
</feature>
<dbReference type="GO" id="GO:0005886">
    <property type="term" value="C:plasma membrane"/>
    <property type="evidence" value="ECO:0007669"/>
    <property type="project" value="UniProtKB-SubCell"/>
</dbReference>
<dbReference type="EMBL" id="VLLI01000009">
    <property type="protein sequence ID" value="TWI98184.1"/>
    <property type="molecule type" value="Genomic_DNA"/>
</dbReference>
<feature type="transmembrane region" description="Helical" evidence="7">
    <location>
        <begin position="173"/>
        <end position="195"/>
    </location>
</feature>
<evidence type="ECO:0000256" key="7">
    <source>
        <dbReference type="SAM" id="Phobius"/>
    </source>
</evidence>
<proteinExistence type="predicted"/>
<dbReference type="OrthoDB" id="9775268at2"/>
<keyword evidence="10" id="KW-1185">Reference proteome</keyword>
<comment type="subcellular location">
    <subcellularLocation>
        <location evidence="1">Cell membrane</location>
        <topology evidence="1">Multi-pass membrane protein</topology>
    </subcellularLocation>
</comment>